<dbReference type="SMART" id="SM00181">
    <property type="entry name" value="EGF"/>
    <property type="match status" value="12"/>
</dbReference>
<keyword evidence="2" id="KW-0597">Phosphoprotein</keyword>
<evidence type="ECO:0000256" key="10">
    <source>
        <dbReference type="PROSITE-ProRule" id="PRU00043"/>
    </source>
</evidence>
<feature type="domain" description="Cadherin" evidence="17">
    <location>
        <begin position="1830"/>
        <end position="1928"/>
    </location>
</feature>
<dbReference type="InterPro" id="IPR007110">
    <property type="entry name" value="Ig-like_dom"/>
</dbReference>
<dbReference type="Proteomes" id="UP000001554">
    <property type="component" value="Chromosome 8"/>
</dbReference>
<evidence type="ECO:0000259" key="18">
    <source>
        <dbReference type="PROSITE" id="PS50835"/>
    </source>
</evidence>
<dbReference type="GeneID" id="118422013"/>
<feature type="domain" description="Protein kinase" evidence="15">
    <location>
        <begin position="646"/>
        <end position="928"/>
    </location>
</feature>
<feature type="disulfide bond" evidence="11">
    <location>
        <begin position="338"/>
        <end position="347"/>
    </location>
</feature>
<feature type="transmembrane region" description="Helical" evidence="13">
    <location>
        <begin position="1453"/>
        <end position="1476"/>
    </location>
</feature>
<dbReference type="InterPro" id="IPR002126">
    <property type="entry name" value="Cadherin-like_dom"/>
</dbReference>
<keyword evidence="10" id="KW-0106">Calcium</keyword>
<dbReference type="InterPro" id="IPR001245">
    <property type="entry name" value="Ser-Thr/Tyr_kinase_cat_dom"/>
</dbReference>
<dbReference type="PROSITE" id="PS50026">
    <property type="entry name" value="EGF_3"/>
    <property type="match status" value="6"/>
</dbReference>
<dbReference type="Gene3D" id="1.10.510.10">
    <property type="entry name" value="Transferase(Phosphotransferase) domain 1"/>
    <property type="match status" value="2"/>
</dbReference>
<dbReference type="InterPro" id="IPR000742">
    <property type="entry name" value="EGF"/>
</dbReference>
<reference evidence="20" key="2">
    <citation type="submission" date="2025-08" db="UniProtKB">
        <authorList>
            <consortium name="RefSeq"/>
        </authorList>
    </citation>
    <scope>IDENTIFICATION</scope>
    <source>
        <strain evidence="20">S238N-H82</strain>
        <tissue evidence="20">Testes</tissue>
    </source>
</reference>
<dbReference type="FunFam" id="2.60.40.60:FF:000273">
    <property type="entry name" value="Uncharacterized protein"/>
    <property type="match status" value="3"/>
</dbReference>
<feature type="domain" description="Protein kinase" evidence="15">
    <location>
        <begin position="1525"/>
        <end position="1802"/>
    </location>
</feature>
<feature type="binding site" evidence="12">
    <location>
        <position position="1556"/>
    </location>
    <ligand>
        <name>ATP</name>
        <dbReference type="ChEBI" id="CHEBI:30616"/>
    </ligand>
</feature>
<keyword evidence="19" id="KW-1185">Reference proteome</keyword>
<feature type="domain" description="EGF-like" evidence="16">
    <location>
        <begin position="489"/>
        <end position="524"/>
    </location>
</feature>
<dbReference type="Gene3D" id="2.60.40.60">
    <property type="entry name" value="Cadherins"/>
    <property type="match status" value="3"/>
</dbReference>
<dbReference type="SMART" id="SM00112">
    <property type="entry name" value="CA"/>
    <property type="match status" value="3"/>
</dbReference>
<feature type="chain" id="PRO_5039906072" evidence="14">
    <location>
        <begin position="23"/>
        <end position="2378"/>
    </location>
</feature>
<dbReference type="RefSeq" id="XP_035685409.1">
    <property type="nucleotide sequence ID" value="XM_035829516.1"/>
</dbReference>
<feature type="disulfide bond" evidence="11">
    <location>
        <begin position="1430"/>
        <end position="1439"/>
    </location>
</feature>
<keyword evidence="5 13" id="KW-1133">Transmembrane helix</keyword>
<dbReference type="GO" id="GO:0005524">
    <property type="term" value="F:ATP binding"/>
    <property type="evidence" value="ECO:0007669"/>
    <property type="project" value="UniProtKB-UniRule"/>
</dbReference>
<dbReference type="PRINTS" id="PR00109">
    <property type="entry name" value="TYRKINASE"/>
</dbReference>
<evidence type="ECO:0000256" key="14">
    <source>
        <dbReference type="SAM" id="SignalP"/>
    </source>
</evidence>
<keyword evidence="14" id="KW-0732">Signal</keyword>
<dbReference type="GO" id="GO:0030154">
    <property type="term" value="P:cell differentiation"/>
    <property type="evidence" value="ECO:0007669"/>
    <property type="project" value="UniProtKB-ARBA"/>
</dbReference>
<gene>
    <name evidence="20" type="primary">LOC118422013</name>
</gene>
<dbReference type="PROSITE" id="PS50011">
    <property type="entry name" value="PROTEIN_KINASE_DOM"/>
    <property type="match status" value="2"/>
</dbReference>
<dbReference type="PROSITE" id="PS00022">
    <property type="entry name" value="EGF_1"/>
    <property type="match status" value="12"/>
</dbReference>
<feature type="disulfide bond" evidence="11">
    <location>
        <begin position="2363"/>
        <end position="2372"/>
    </location>
</feature>
<dbReference type="GO" id="GO:0005886">
    <property type="term" value="C:plasma membrane"/>
    <property type="evidence" value="ECO:0000318"/>
    <property type="project" value="GO_Central"/>
</dbReference>
<evidence type="ECO:0000256" key="4">
    <source>
        <dbReference type="ARBA" id="ARBA00022840"/>
    </source>
</evidence>
<dbReference type="PRINTS" id="PR00011">
    <property type="entry name" value="EGFLAMININ"/>
</dbReference>
<evidence type="ECO:0000256" key="12">
    <source>
        <dbReference type="PROSITE-ProRule" id="PRU10141"/>
    </source>
</evidence>
<reference evidence="19" key="1">
    <citation type="journal article" date="2020" name="Nat. Ecol. Evol.">
        <title>Deeply conserved synteny resolves early events in vertebrate evolution.</title>
        <authorList>
            <person name="Simakov O."/>
            <person name="Marletaz F."/>
            <person name="Yue J.X."/>
            <person name="O'Connell B."/>
            <person name="Jenkins J."/>
            <person name="Brandt A."/>
            <person name="Calef R."/>
            <person name="Tung C.H."/>
            <person name="Huang T.K."/>
            <person name="Schmutz J."/>
            <person name="Satoh N."/>
            <person name="Yu J.K."/>
            <person name="Putnam N.H."/>
            <person name="Green R.E."/>
            <person name="Rokhsar D.S."/>
        </authorList>
    </citation>
    <scope>NUCLEOTIDE SEQUENCE [LARGE SCALE GENOMIC DNA]</scope>
    <source>
        <strain evidence="19">S238N-H82</strain>
    </source>
</reference>
<dbReference type="GO" id="GO:0005509">
    <property type="term" value="F:calcium ion binding"/>
    <property type="evidence" value="ECO:0007669"/>
    <property type="project" value="UniProtKB-UniRule"/>
</dbReference>
<keyword evidence="8" id="KW-0325">Glycoprotein</keyword>
<dbReference type="InterPro" id="IPR050122">
    <property type="entry name" value="RTK"/>
</dbReference>
<keyword evidence="12" id="KW-0547">Nucleotide-binding</keyword>
<dbReference type="FunFam" id="3.30.200.20:FF:001518">
    <property type="entry name" value="Uncharacterized protein"/>
    <property type="match status" value="2"/>
</dbReference>
<keyword evidence="6 13" id="KW-0472">Membrane</keyword>
<dbReference type="InterPro" id="IPR002049">
    <property type="entry name" value="LE_dom"/>
</dbReference>
<evidence type="ECO:0000259" key="17">
    <source>
        <dbReference type="PROSITE" id="PS50268"/>
    </source>
</evidence>
<feature type="domain" description="EGF-like" evidence="16">
    <location>
        <begin position="2295"/>
        <end position="2330"/>
    </location>
</feature>
<dbReference type="CDD" id="cd11304">
    <property type="entry name" value="Cadherin_repeat"/>
    <property type="match status" value="3"/>
</dbReference>
<dbReference type="Pfam" id="PF07714">
    <property type="entry name" value="PK_Tyr_Ser-Thr"/>
    <property type="match status" value="2"/>
</dbReference>
<dbReference type="GO" id="GO:0007169">
    <property type="term" value="P:cell surface receptor protein tyrosine kinase signaling pathway"/>
    <property type="evidence" value="ECO:0000318"/>
    <property type="project" value="GO_Central"/>
</dbReference>
<evidence type="ECO:0000256" key="3">
    <source>
        <dbReference type="ARBA" id="ARBA00022692"/>
    </source>
</evidence>
<dbReference type="Gene3D" id="2.170.300.10">
    <property type="entry name" value="Tie2 ligand-binding domain superfamily"/>
    <property type="match status" value="6"/>
</dbReference>
<evidence type="ECO:0000259" key="15">
    <source>
        <dbReference type="PROSITE" id="PS50011"/>
    </source>
</evidence>
<dbReference type="InterPro" id="IPR017441">
    <property type="entry name" value="Protein_kinase_ATP_BS"/>
</dbReference>
<dbReference type="SUPFAM" id="SSF56112">
    <property type="entry name" value="Protein kinase-like (PK-like)"/>
    <property type="match status" value="2"/>
</dbReference>
<dbReference type="PROSITE" id="PS50268">
    <property type="entry name" value="CADHERIN_2"/>
    <property type="match status" value="3"/>
</dbReference>
<organism evidence="19 20">
    <name type="scientific">Branchiostoma floridae</name>
    <name type="common">Florida lancelet</name>
    <name type="synonym">Amphioxus</name>
    <dbReference type="NCBI Taxonomy" id="7739"/>
    <lineage>
        <taxon>Eukaryota</taxon>
        <taxon>Metazoa</taxon>
        <taxon>Chordata</taxon>
        <taxon>Cephalochordata</taxon>
        <taxon>Leptocardii</taxon>
        <taxon>Amphioxiformes</taxon>
        <taxon>Branchiostomatidae</taxon>
        <taxon>Branchiostoma</taxon>
    </lineage>
</organism>
<dbReference type="InterPro" id="IPR015919">
    <property type="entry name" value="Cadherin-like_sf"/>
</dbReference>
<feature type="domain" description="Ig-like" evidence="18">
    <location>
        <begin position="1223"/>
        <end position="1311"/>
    </location>
</feature>
<dbReference type="InterPro" id="IPR003599">
    <property type="entry name" value="Ig_sub"/>
</dbReference>
<evidence type="ECO:0000256" key="7">
    <source>
        <dbReference type="ARBA" id="ARBA00023157"/>
    </source>
</evidence>
<evidence type="ECO:0000256" key="6">
    <source>
        <dbReference type="ARBA" id="ARBA00023136"/>
    </source>
</evidence>
<dbReference type="GO" id="GO:0004714">
    <property type="term" value="F:transmembrane receptor protein tyrosine kinase activity"/>
    <property type="evidence" value="ECO:0000318"/>
    <property type="project" value="GO_Central"/>
</dbReference>
<dbReference type="PROSITE" id="PS01186">
    <property type="entry name" value="EGF_2"/>
    <property type="match status" value="6"/>
</dbReference>
<feature type="domain" description="EGF-like" evidence="16">
    <location>
        <begin position="1362"/>
        <end position="1397"/>
    </location>
</feature>
<evidence type="ECO:0000256" key="5">
    <source>
        <dbReference type="ARBA" id="ARBA00022989"/>
    </source>
</evidence>
<dbReference type="OrthoDB" id="18487at2759"/>
<evidence type="ECO:0000256" key="1">
    <source>
        <dbReference type="ARBA" id="ARBA00004479"/>
    </source>
</evidence>
<keyword evidence="4 12" id="KW-0067">ATP-binding</keyword>
<feature type="transmembrane region" description="Helical" evidence="13">
    <location>
        <begin position="574"/>
        <end position="597"/>
    </location>
</feature>
<evidence type="ECO:0000313" key="19">
    <source>
        <dbReference type="Proteomes" id="UP000001554"/>
    </source>
</evidence>
<sequence>MDKNMPFFVLLTCLAVLDSVLGTLKLSANVPENAHAGETVTSVRSAIAEGREEVKCEVVAGNRNGRFRVTTCVIQVARPLDYGVDPTYNLTVNVTGSFGNPEQLYVDVQIQDVEGYPPVYNDTCEMPTRTAWGNSGDLNVDLKWTVKGMSMNIGEVFFSNHFYYNPNSVKDQVSTRVYSDNNNCLVQFVWKPMNGDDITFINSLWSTSIERPCLNCSGSTDGASVLQFEVLHSSTGFTPSSSGSCYTGPIPQTDRQFIFGGSLTISSMKRNLFTCDLPDNISVSLIPHGNGRDIIPLLVEFDAQPVGCPPNKYGVLCDQNCTCKNGARCHGLNGACKCQPGWQGVICDIPHSTVVIIVTPGDTRQIYITGSVTLHCKVFHLAADKMMLKFPNETEKWLQGAQEDRVRIHNIQSEQNGTYTCTVLTGDGTAINASYELEAVACPPGKTGESCEEECVCSHGGSCDRWAGCVCPPGWTGTTCQTSCPVGTYGQGCSRRCRCQHDATCFPTDGRCNCTEGWFGSNCSRPCPAGRYGWKCWHACACKNNAKCNNVDGTCACVPPWTGKFCDVIETDTYTLQIVIPLVLTLLVAALVLLILYKRQKAKHGAQDEPLEETRVLLELRNMEDDLAQSLQPGWLNRWERNADDLTLNELVGLGASAQIRRGRLRTADADVTVAVKSVRIEDRRCYRAFCREVAALIAVHENSEEENGGHPNIVKLFGVVTMSTPKCILLEFAAKGELLLILKQPQQNGPLGRFVRYAVQISRALDELRRLRIAHGDVAARNVLVSGDDVAKLADFGLAHDVYTETTYVPAVNDDVDELLPLKWMALESLESREFTCESDTWSFGVLLWEIAAFGEEPSYQRQRQLSCPKLVGLLRQGVRLDRPPGCPEKLYDVIKSCWREEPSARPEPAELEQKLTECCQELDPLLALSANVPENAHVGETVTSVRPAIGESREEVRCEIVAGDKNRRFRVTDCVIQVARPLDYNVDPSYNLTVNVTGSSGNPEQLYVDVQVQDVEGYPPVYNDTCEMPTRNGPGKSGDLNLDMKFTAEGIAMDVGEVIWEPFNSYDTITAQSLSDSLVEQCVQCVSSARVASVVQFEIFKRWSGFNPEAKNSRKCYLGPIPETGGYFILAGSFMLSSNIKNHFTCKLPEDISISVFINDMHQKTIPVRLEFDFKPVGCPSNKYGVFCDQNCTCENGARCHGLNGACKCQPGWQGVVCDIPHSTVVIIATPGDSTRIHITGSITLHCKVFHLAADRMMWTFPNKTEKWLQGAQEDRVRIHNIQSEHNGTYTCTVLTGDGAVVNASYELQAVACPPGKTGESCEEECVCSHGGSCDRWAGCVCPPGWTGTTCQTSCPVGSYGQGCSRRCRCQHDATCSPTDGRCNCTEGWFGSNCSRPCPAGLYGWKCRHACACKNNATCHNVDGTCTCVSPWTGKLCDVIKRDTYTYTFPVSLQIATPLVLTLLVSALVLFIVYKRKKARQAENENNLEETMVVLELRNMEDDLAQSLQPGWLNRWERNADDLTLDELVGLGASAQIRRGRLRTADADVTVAVKSVRIEDRRCYRAFCREVAALIAVHENSEEQNGGHPNIIKLCGVVTTSTPKCILLEFAAKGELLLILKQPRQNRSLGRFVRYGIQISRALEELRRLRIAHGDVAARNVLVSGDDVAKLADFGLAHDVYTETTYVPAVNDDVDELLPLKWMALESLESREFTCESDTWSFGVLLWEIATFGEEPNYQCQRQLSCPKLVGLLRQGVRLDRPPGCPDKLYDVMKSCWREEPSARPEPAELEQRLTEYPSRRAKTLNMDNNMTFFVLLISLVVSDSVQGTLQLSANVPENAHAGVTVISVRSAIAEGRKEVKCDIVTGNRNSRFRVTDCVIQVARPLDYNVNPSYNLTVNVTGSSGNPEQLYVDVQVQDVEGYPPVYNDTCEMPTRNGPGKSGDLNLDIKCTAEGMAMDVGEVFTSYYVTYNQKSVEEQFTTIGYTNNSDCLTQFVLKFWSKGDTTIIKSVWDSTQQRCLNCFRSDGASVLQMEVLYSSTGFTPSSSGSCYSGPIPQTDRQLVLAGSLTVSSIKRNHVTCDLPGDVSVSLEGYGMSSEVIPLFLEFNAEPVGCPPRKYGLLCDQNCTCENGARCHGLNGACKCQPGWQGVVCDIPHSTVVIIATPSDTRQIYITGSVMLQCKVFHLAADRMMWTFPNKTEKWLQGAQEDRVRINNIQSEHNGTYTCTVLTADGTAINASYELEAVACPPGKTGESCEEECVCSHGGSCDRWAGCVCPPGWTGTTCQTSCPVGSYGQGCSRRCRCQHDASCSPTDGRCNCTEGWFGSNCSRPCPAGLYGWKCRHVCACKNNATCHNVDGSCACVPPWTGKFCDVIETE</sequence>
<dbReference type="CDD" id="cd00096">
    <property type="entry name" value="Ig"/>
    <property type="match status" value="2"/>
</dbReference>
<dbReference type="SMART" id="SM00409">
    <property type="entry name" value="IG"/>
    <property type="match status" value="3"/>
</dbReference>
<dbReference type="Gene3D" id="2.60.40.10">
    <property type="entry name" value="Immunoglobulins"/>
    <property type="match status" value="3"/>
</dbReference>
<keyword evidence="11" id="KW-0245">EGF-like domain</keyword>
<keyword evidence="3 13" id="KW-0812">Transmembrane</keyword>
<proteinExistence type="predicted"/>
<feature type="domain" description="EGF-like" evidence="16">
    <location>
        <begin position="2343"/>
        <end position="2373"/>
    </location>
</feature>
<feature type="domain" description="EGF-like" evidence="16">
    <location>
        <begin position="1410"/>
        <end position="1440"/>
    </location>
</feature>
<comment type="caution">
    <text evidence="11">Lacks conserved residue(s) required for the propagation of feature annotation.</text>
</comment>
<dbReference type="CDD" id="cd00054">
    <property type="entry name" value="EGF_CA"/>
    <property type="match status" value="4"/>
</dbReference>
<dbReference type="FunFam" id="2.60.40.10:FF:001720">
    <property type="entry name" value="Receptor protein-tyrosine kinase"/>
    <property type="match status" value="3"/>
</dbReference>
<dbReference type="SMART" id="SM00180">
    <property type="entry name" value="EGF_Lam"/>
    <property type="match status" value="8"/>
</dbReference>
<dbReference type="InterPro" id="IPR003598">
    <property type="entry name" value="Ig_sub2"/>
</dbReference>
<dbReference type="FunFam" id="2.170.300.10:FF:000028">
    <property type="entry name" value="Uncharacterized protein"/>
    <property type="match status" value="3"/>
</dbReference>
<accession>A0A9J7LP79</accession>
<dbReference type="GO" id="GO:0043235">
    <property type="term" value="C:receptor complex"/>
    <property type="evidence" value="ECO:0000318"/>
    <property type="project" value="GO_Central"/>
</dbReference>
<keyword evidence="9" id="KW-0393">Immunoglobulin domain</keyword>
<feature type="domain" description="Cadherin" evidence="17">
    <location>
        <begin position="22"/>
        <end position="120"/>
    </location>
</feature>
<feature type="signal peptide" evidence="14">
    <location>
        <begin position="1"/>
        <end position="22"/>
    </location>
</feature>
<dbReference type="SUPFAM" id="SSF48726">
    <property type="entry name" value="Immunoglobulin"/>
    <property type="match status" value="3"/>
</dbReference>
<feature type="domain" description="Ig-like" evidence="18">
    <location>
        <begin position="2156"/>
        <end position="2244"/>
    </location>
</feature>
<dbReference type="InterPro" id="IPR036179">
    <property type="entry name" value="Ig-like_dom_sf"/>
</dbReference>
<evidence type="ECO:0000256" key="2">
    <source>
        <dbReference type="ARBA" id="ARBA00022553"/>
    </source>
</evidence>
<evidence type="ECO:0000256" key="13">
    <source>
        <dbReference type="SAM" id="Phobius"/>
    </source>
</evidence>
<feature type="disulfide bond" evidence="11">
    <location>
        <begin position="514"/>
        <end position="523"/>
    </location>
</feature>
<feature type="binding site" evidence="12">
    <location>
        <position position="677"/>
    </location>
    <ligand>
        <name>ATP</name>
        <dbReference type="ChEBI" id="CHEBI:30616"/>
    </ligand>
</feature>
<dbReference type="PANTHER" id="PTHR24416:SF617">
    <property type="entry name" value="RET ONCOGENE, ISOFORM A"/>
    <property type="match status" value="1"/>
</dbReference>
<name>A0A9J7LP79_BRAFL</name>
<comment type="subcellular location">
    <subcellularLocation>
        <location evidence="1">Membrane</location>
        <topology evidence="1">Single-pass type I membrane protein</topology>
    </subcellularLocation>
</comment>
<dbReference type="InterPro" id="IPR013783">
    <property type="entry name" value="Ig-like_fold"/>
</dbReference>
<dbReference type="SMART" id="SM00408">
    <property type="entry name" value="IGc2"/>
    <property type="match status" value="3"/>
</dbReference>
<dbReference type="PROSITE" id="PS50835">
    <property type="entry name" value="IG_LIKE"/>
    <property type="match status" value="3"/>
</dbReference>
<evidence type="ECO:0000259" key="16">
    <source>
        <dbReference type="PROSITE" id="PS50026"/>
    </source>
</evidence>
<protein>
    <submittedName>
        <fullName evidence="20">Uncharacterized protein LOC118422013</fullName>
    </submittedName>
</protein>
<dbReference type="InterPro" id="IPR011009">
    <property type="entry name" value="Kinase-like_dom_sf"/>
</dbReference>
<dbReference type="SUPFAM" id="SSF49313">
    <property type="entry name" value="Cadherin-like"/>
    <property type="match status" value="3"/>
</dbReference>
<dbReference type="FunFam" id="1.10.510.10:FF:000593">
    <property type="entry name" value="Uncharacterized protein"/>
    <property type="match status" value="2"/>
</dbReference>
<feature type="domain" description="Cadherin" evidence="17">
    <location>
        <begin position="926"/>
        <end position="1024"/>
    </location>
</feature>
<keyword evidence="7 11" id="KW-1015">Disulfide bond</keyword>
<evidence type="ECO:0000256" key="9">
    <source>
        <dbReference type="ARBA" id="ARBA00023319"/>
    </source>
</evidence>
<dbReference type="GO" id="GO:0007156">
    <property type="term" value="P:homophilic cell adhesion via plasma membrane adhesion molecules"/>
    <property type="evidence" value="ECO:0007669"/>
    <property type="project" value="InterPro"/>
</dbReference>
<evidence type="ECO:0000256" key="11">
    <source>
        <dbReference type="PROSITE-ProRule" id="PRU00076"/>
    </source>
</evidence>
<feature type="non-terminal residue" evidence="20">
    <location>
        <position position="2378"/>
    </location>
</feature>
<evidence type="ECO:0000313" key="20">
    <source>
        <dbReference type="RefSeq" id="XP_035685409.1"/>
    </source>
</evidence>
<feature type="disulfide bond" evidence="11">
    <location>
        <begin position="1387"/>
        <end position="1396"/>
    </location>
</feature>
<dbReference type="InterPro" id="IPR000719">
    <property type="entry name" value="Prot_kinase_dom"/>
</dbReference>
<evidence type="ECO:0000256" key="8">
    <source>
        <dbReference type="ARBA" id="ARBA00023180"/>
    </source>
</evidence>
<dbReference type="PROSITE" id="PS00107">
    <property type="entry name" value="PROTEIN_KINASE_ATP"/>
    <property type="match status" value="2"/>
</dbReference>
<feature type="disulfide bond" evidence="11">
    <location>
        <begin position="2320"/>
        <end position="2329"/>
    </location>
</feature>
<dbReference type="CDD" id="cd00192">
    <property type="entry name" value="PTKc"/>
    <property type="match status" value="2"/>
</dbReference>
<feature type="domain" description="Ig-like" evidence="18">
    <location>
        <begin position="350"/>
        <end position="438"/>
    </location>
</feature>
<dbReference type="KEGG" id="bfo:118422013"/>
<feature type="domain" description="EGF-like" evidence="16">
    <location>
        <begin position="313"/>
        <end position="348"/>
    </location>
</feature>
<dbReference type="FunFam" id="2.170.300.10:FF:000022">
    <property type="entry name" value="Uncharacterized protein"/>
    <property type="match status" value="3"/>
</dbReference>
<dbReference type="PANTHER" id="PTHR24416">
    <property type="entry name" value="TYROSINE-PROTEIN KINASE RECEPTOR"/>
    <property type="match status" value="1"/>
</dbReference>